<evidence type="ECO:0000313" key="3">
    <source>
        <dbReference type="Proteomes" id="UP000015241"/>
    </source>
</evidence>
<gene>
    <name evidence="2" type="ORF">FOMPIDRAFT_117943</name>
</gene>
<proteinExistence type="predicted"/>
<protein>
    <submittedName>
        <fullName evidence="2">Uncharacterized protein</fullName>
    </submittedName>
</protein>
<dbReference type="AlphaFoldDB" id="S8FYM1"/>
<feature type="compositionally biased region" description="Low complexity" evidence="1">
    <location>
        <begin position="171"/>
        <end position="192"/>
    </location>
</feature>
<dbReference type="Proteomes" id="UP000015241">
    <property type="component" value="Unassembled WGS sequence"/>
</dbReference>
<evidence type="ECO:0000313" key="2">
    <source>
        <dbReference type="EMBL" id="EPT03290.1"/>
    </source>
</evidence>
<reference evidence="2 3" key="1">
    <citation type="journal article" date="2012" name="Science">
        <title>The Paleozoic origin of enzymatic lignin decomposition reconstructed from 31 fungal genomes.</title>
        <authorList>
            <person name="Floudas D."/>
            <person name="Binder M."/>
            <person name="Riley R."/>
            <person name="Barry K."/>
            <person name="Blanchette R.A."/>
            <person name="Henrissat B."/>
            <person name="Martinez A.T."/>
            <person name="Otillar R."/>
            <person name="Spatafora J.W."/>
            <person name="Yadav J.S."/>
            <person name="Aerts A."/>
            <person name="Benoit I."/>
            <person name="Boyd A."/>
            <person name="Carlson A."/>
            <person name="Copeland A."/>
            <person name="Coutinho P.M."/>
            <person name="de Vries R.P."/>
            <person name="Ferreira P."/>
            <person name="Findley K."/>
            <person name="Foster B."/>
            <person name="Gaskell J."/>
            <person name="Glotzer D."/>
            <person name="Gorecki P."/>
            <person name="Heitman J."/>
            <person name="Hesse C."/>
            <person name="Hori C."/>
            <person name="Igarashi K."/>
            <person name="Jurgens J.A."/>
            <person name="Kallen N."/>
            <person name="Kersten P."/>
            <person name="Kohler A."/>
            <person name="Kuees U."/>
            <person name="Kumar T.K.A."/>
            <person name="Kuo A."/>
            <person name="LaButti K."/>
            <person name="Larrondo L.F."/>
            <person name="Lindquist E."/>
            <person name="Ling A."/>
            <person name="Lombard V."/>
            <person name="Lucas S."/>
            <person name="Lundell T."/>
            <person name="Martin R."/>
            <person name="McLaughlin D.J."/>
            <person name="Morgenstern I."/>
            <person name="Morin E."/>
            <person name="Murat C."/>
            <person name="Nagy L.G."/>
            <person name="Nolan M."/>
            <person name="Ohm R.A."/>
            <person name="Patyshakuliyeva A."/>
            <person name="Rokas A."/>
            <person name="Ruiz-Duenas F.J."/>
            <person name="Sabat G."/>
            <person name="Salamov A."/>
            <person name="Samejima M."/>
            <person name="Schmutz J."/>
            <person name="Slot J.C."/>
            <person name="St John F."/>
            <person name="Stenlid J."/>
            <person name="Sun H."/>
            <person name="Sun S."/>
            <person name="Syed K."/>
            <person name="Tsang A."/>
            <person name="Wiebenga A."/>
            <person name="Young D."/>
            <person name="Pisabarro A."/>
            <person name="Eastwood D.C."/>
            <person name="Martin F."/>
            <person name="Cullen D."/>
            <person name="Grigoriev I.V."/>
            <person name="Hibbett D.S."/>
        </authorList>
    </citation>
    <scope>NUCLEOTIDE SEQUENCE</scope>
    <source>
        <strain evidence="3">FP-58527</strain>
    </source>
</reference>
<feature type="region of interest" description="Disordered" evidence="1">
    <location>
        <begin position="122"/>
        <end position="206"/>
    </location>
</feature>
<keyword evidence="3" id="KW-1185">Reference proteome</keyword>
<dbReference type="EMBL" id="KE504130">
    <property type="protein sequence ID" value="EPT03290.1"/>
    <property type="molecule type" value="Genomic_DNA"/>
</dbReference>
<feature type="compositionally biased region" description="Basic and acidic residues" evidence="1">
    <location>
        <begin position="144"/>
        <end position="154"/>
    </location>
</feature>
<sequence length="206" mass="21520">MRGRQQLLPVKAGLDVMGLRLVAMVGPGSRMVVETMATQVLLWDIQDGQRGRVLSTTGDSTASGQPCRAGPPPGILPPSSGGSKRTATNDPDGAPNAKRLRQATGLLSEFVNTNVITASDGSTTFVQEKPRKPRINKASSSTKQPKEKTTHKSSQEASAKKTRRRKTQGPATEAAAPAATATASLAATTRDAPSVVPPRGGVVIQF</sequence>
<organism evidence="2 3">
    <name type="scientific">Fomitopsis schrenkii</name>
    <name type="common">Brown rot fungus</name>
    <dbReference type="NCBI Taxonomy" id="2126942"/>
    <lineage>
        <taxon>Eukaryota</taxon>
        <taxon>Fungi</taxon>
        <taxon>Dikarya</taxon>
        <taxon>Basidiomycota</taxon>
        <taxon>Agaricomycotina</taxon>
        <taxon>Agaricomycetes</taxon>
        <taxon>Polyporales</taxon>
        <taxon>Fomitopsis</taxon>
    </lineage>
</organism>
<feature type="compositionally biased region" description="Polar residues" evidence="1">
    <location>
        <begin position="54"/>
        <end position="64"/>
    </location>
</feature>
<accession>S8FYM1</accession>
<feature type="region of interest" description="Disordered" evidence="1">
    <location>
        <begin position="53"/>
        <end position="97"/>
    </location>
</feature>
<dbReference type="InParanoid" id="S8FYM1"/>
<name>S8FYM1_FOMSC</name>
<evidence type="ECO:0000256" key="1">
    <source>
        <dbReference type="SAM" id="MobiDB-lite"/>
    </source>
</evidence>
<dbReference type="HOGENOM" id="CLU_1331971_0_0_1"/>